<keyword evidence="1" id="KW-0418">Kinase</keyword>
<sequence length="165" mass="17775">MTPDPAVIADRSPYPPAPAPAYLSLHVRRDAVRDARRFAADAVAGHPYDPYEVALLASELTTNAVRAAEAMHPSWPDDIRPIGVEVTVTDRYAHLAVSDPDTEPLPAQQHGGLLAERGRGLAIVDQHAAARWIIYTDHGKTVHALITAPGVILTTVELAEIREAS</sequence>
<dbReference type="InterPro" id="IPR003594">
    <property type="entry name" value="HATPase_dom"/>
</dbReference>
<dbReference type="PANTHER" id="PTHR35526:SF3">
    <property type="entry name" value="ANTI-SIGMA-F FACTOR RSBW"/>
    <property type="match status" value="1"/>
</dbReference>
<dbReference type="Gene3D" id="3.30.565.10">
    <property type="entry name" value="Histidine kinase-like ATPase, C-terminal domain"/>
    <property type="match status" value="1"/>
</dbReference>
<accession>A0ABP8THT5</accession>
<dbReference type="Pfam" id="PF13581">
    <property type="entry name" value="HATPase_c_2"/>
    <property type="match status" value="1"/>
</dbReference>
<feature type="domain" description="Histidine kinase/HSP90-like ATPase" evidence="2">
    <location>
        <begin position="30"/>
        <end position="142"/>
    </location>
</feature>
<organism evidence="3 4">
    <name type="scientific">Actinoallomurus liliacearum</name>
    <dbReference type="NCBI Taxonomy" id="1080073"/>
    <lineage>
        <taxon>Bacteria</taxon>
        <taxon>Bacillati</taxon>
        <taxon>Actinomycetota</taxon>
        <taxon>Actinomycetes</taxon>
        <taxon>Streptosporangiales</taxon>
        <taxon>Thermomonosporaceae</taxon>
        <taxon>Actinoallomurus</taxon>
    </lineage>
</organism>
<name>A0ABP8THT5_9ACTN</name>
<evidence type="ECO:0000259" key="2">
    <source>
        <dbReference type="Pfam" id="PF13581"/>
    </source>
</evidence>
<evidence type="ECO:0000313" key="4">
    <source>
        <dbReference type="Proteomes" id="UP001500212"/>
    </source>
</evidence>
<dbReference type="SUPFAM" id="SSF55874">
    <property type="entry name" value="ATPase domain of HSP90 chaperone/DNA topoisomerase II/histidine kinase"/>
    <property type="match status" value="1"/>
</dbReference>
<dbReference type="PANTHER" id="PTHR35526">
    <property type="entry name" value="ANTI-SIGMA-F FACTOR RSBW-RELATED"/>
    <property type="match status" value="1"/>
</dbReference>
<gene>
    <name evidence="3" type="ORF">GCM10023195_25730</name>
</gene>
<evidence type="ECO:0000256" key="1">
    <source>
        <dbReference type="ARBA" id="ARBA00022527"/>
    </source>
</evidence>
<protein>
    <recommendedName>
        <fullName evidence="2">Histidine kinase/HSP90-like ATPase domain-containing protein</fullName>
    </recommendedName>
</protein>
<keyword evidence="4" id="KW-1185">Reference proteome</keyword>
<dbReference type="CDD" id="cd16936">
    <property type="entry name" value="HATPase_RsbW-like"/>
    <property type="match status" value="1"/>
</dbReference>
<dbReference type="InterPro" id="IPR036890">
    <property type="entry name" value="HATPase_C_sf"/>
</dbReference>
<keyword evidence="1" id="KW-0723">Serine/threonine-protein kinase</keyword>
<dbReference type="Proteomes" id="UP001500212">
    <property type="component" value="Unassembled WGS sequence"/>
</dbReference>
<reference evidence="4" key="1">
    <citation type="journal article" date="2019" name="Int. J. Syst. Evol. Microbiol.">
        <title>The Global Catalogue of Microorganisms (GCM) 10K type strain sequencing project: providing services to taxonomists for standard genome sequencing and annotation.</title>
        <authorList>
            <consortium name="The Broad Institute Genomics Platform"/>
            <consortium name="The Broad Institute Genome Sequencing Center for Infectious Disease"/>
            <person name="Wu L."/>
            <person name="Ma J."/>
        </authorList>
    </citation>
    <scope>NUCLEOTIDE SEQUENCE [LARGE SCALE GENOMIC DNA]</scope>
    <source>
        <strain evidence="4">JCM 17938</strain>
    </source>
</reference>
<dbReference type="RefSeq" id="WP_345353268.1">
    <property type="nucleotide sequence ID" value="NZ_BAABHJ010000005.1"/>
</dbReference>
<evidence type="ECO:0000313" key="3">
    <source>
        <dbReference type="EMBL" id="GAA4606937.1"/>
    </source>
</evidence>
<dbReference type="InterPro" id="IPR050267">
    <property type="entry name" value="Anti-sigma-factor_SerPK"/>
</dbReference>
<proteinExistence type="predicted"/>
<comment type="caution">
    <text evidence="3">The sequence shown here is derived from an EMBL/GenBank/DDBJ whole genome shotgun (WGS) entry which is preliminary data.</text>
</comment>
<dbReference type="EMBL" id="BAABHJ010000005">
    <property type="protein sequence ID" value="GAA4606937.1"/>
    <property type="molecule type" value="Genomic_DNA"/>
</dbReference>
<keyword evidence="1" id="KW-0808">Transferase</keyword>